<dbReference type="PANTHER" id="PTHR48079">
    <property type="entry name" value="PROTEIN YEEZ"/>
    <property type="match status" value="1"/>
</dbReference>
<dbReference type="InterPro" id="IPR001509">
    <property type="entry name" value="Epimerase_deHydtase"/>
</dbReference>
<gene>
    <name evidence="2" type="ORF">EKD02_06145</name>
</gene>
<evidence type="ECO:0000313" key="3">
    <source>
        <dbReference type="Proteomes" id="UP000279908"/>
    </source>
</evidence>
<dbReference type="InterPro" id="IPR051783">
    <property type="entry name" value="NAD(P)-dependent_oxidoreduct"/>
</dbReference>
<dbReference type="RefSeq" id="WP_126384522.1">
    <property type="nucleotide sequence ID" value="NZ_RXYK01000007.1"/>
</dbReference>
<name>A0A432AUJ8_CHLPH</name>
<dbReference type="Pfam" id="PF01370">
    <property type="entry name" value="Epimerase"/>
    <property type="match status" value="1"/>
</dbReference>
<protein>
    <submittedName>
        <fullName evidence="2">NAD(P)-dependent oxidoreductase</fullName>
    </submittedName>
</protein>
<proteinExistence type="predicted"/>
<dbReference type="GO" id="GO:0004029">
    <property type="term" value="F:aldehyde dehydrogenase (NAD+) activity"/>
    <property type="evidence" value="ECO:0007669"/>
    <property type="project" value="TreeGrafter"/>
</dbReference>
<dbReference type="SUPFAM" id="SSF51735">
    <property type="entry name" value="NAD(P)-binding Rossmann-fold domains"/>
    <property type="match status" value="1"/>
</dbReference>
<dbReference type="Gene3D" id="3.40.50.720">
    <property type="entry name" value="NAD(P)-binding Rossmann-like Domain"/>
    <property type="match status" value="1"/>
</dbReference>
<dbReference type="GO" id="GO:0005737">
    <property type="term" value="C:cytoplasm"/>
    <property type="evidence" value="ECO:0007669"/>
    <property type="project" value="TreeGrafter"/>
</dbReference>
<evidence type="ECO:0000259" key="1">
    <source>
        <dbReference type="Pfam" id="PF01370"/>
    </source>
</evidence>
<evidence type="ECO:0000313" key="2">
    <source>
        <dbReference type="EMBL" id="RTY37874.1"/>
    </source>
</evidence>
<dbReference type="PANTHER" id="PTHR48079:SF6">
    <property type="entry name" value="NAD(P)-BINDING DOMAIN-CONTAINING PROTEIN-RELATED"/>
    <property type="match status" value="1"/>
</dbReference>
<dbReference type="AlphaFoldDB" id="A0A432AUJ8"/>
<dbReference type="Proteomes" id="UP000279908">
    <property type="component" value="Unassembled WGS sequence"/>
</dbReference>
<accession>A0A432AUJ8</accession>
<sequence>MGETILVTGSTGFIGRRLLRHSSLAGETLRVFLRPGSPRREMDAGVEAVSGGFDDPLALKRAVRGVDRIIHLAGVTKAVDDAAFDGGNVLPVENLLAAVRDHNPGLKRFVLVSSLAAAGPASAGYPGVVESEVPHPVSAYGRSKLRGEEAALRFAGDIPVTILRPPAVYGPGDRDVLQVFQMLSKGFLISAGNARCQRFSMIHVDDLIRGIMMAARSDIAAGRIYNITSSGPWSWDDVVAAARIALGVQRVFRVSLPAPAVMLLGTLAGAAASLAGKASILNRDKALELLQDYWVSSPRRAAEELGFTAGISPEVGVTGTIAWAREQGFL</sequence>
<dbReference type="EMBL" id="RXYK01000007">
    <property type="protein sequence ID" value="RTY37874.1"/>
    <property type="molecule type" value="Genomic_DNA"/>
</dbReference>
<organism evidence="2 3">
    <name type="scientific">Chlorobium phaeovibrioides</name>
    <dbReference type="NCBI Taxonomy" id="1094"/>
    <lineage>
        <taxon>Bacteria</taxon>
        <taxon>Pseudomonadati</taxon>
        <taxon>Chlorobiota</taxon>
        <taxon>Chlorobiia</taxon>
        <taxon>Chlorobiales</taxon>
        <taxon>Chlorobiaceae</taxon>
        <taxon>Chlorobium/Pelodictyon group</taxon>
        <taxon>Chlorobium</taxon>
    </lineage>
</organism>
<feature type="domain" description="NAD-dependent epimerase/dehydratase" evidence="1">
    <location>
        <begin position="5"/>
        <end position="227"/>
    </location>
</feature>
<comment type="caution">
    <text evidence="2">The sequence shown here is derived from an EMBL/GenBank/DDBJ whole genome shotgun (WGS) entry which is preliminary data.</text>
</comment>
<reference evidence="2 3" key="1">
    <citation type="submission" date="2018-12" db="EMBL/GenBank/DDBJ databases">
        <authorList>
            <person name="Lunina O.N."/>
            <person name="Grouzdev D.S."/>
            <person name="Gorlenko V.M."/>
            <person name="Savvichev A.S."/>
        </authorList>
    </citation>
    <scope>NUCLEOTIDE SEQUENCE [LARGE SCALE GENOMIC DNA]</scope>
    <source>
        <strain evidence="2 3">BrKhr-17</strain>
    </source>
</reference>
<dbReference type="InterPro" id="IPR036291">
    <property type="entry name" value="NAD(P)-bd_dom_sf"/>
</dbReference>